<evidence type="ECO:0000313" key="2">
    <source>
        <dbReference type="Proteomes" id="UP001500523"/>
    </source>
</evidence>
<organism evidence="1 2">
    <name type="scientific">Sphingomonas cynarae</name>
    <dbReference type="NCBI Taxonomy" id="930197"/>
    <lineage>
        <taxon>Bacteria</taxon>
        <taxon>Pseudomonadati</taxon>
        <taxon>Pseudomonadota</taxon>
        <taxon>Alphaproteobacteria</taxon>
        <taxon>Sphingomonadales</taxon>
        <taxon>Sphingomonadaceae</taxon>
        <taxon>Sphingomonas</taxon>
    </lineage>
</organism>
<sequence length="223" mass="24128">MAIMEGMATTSSLIVGSATDPRSRVAFAKAHVGVQVVERADMPEVRDSAQDIGSKKDRDRLNAVLKFARSVMSHIDNDLVDRLNKITAGTVVPESDADFAFVAARQNVTFGNLARLLESWAVDPDRNVFRPDLLNVMVDGMRRTAEDGELKTSVLEVREAKRSKGRDVPALGIGSTLLLKGLEAERVIILDARSMSACNAYVALSQASKSVTVISKKSVIGRS</sequence>
<evidence type="ECO:0000313" key="1">
    <source>
        <dbReference type="EMBL" id="GAA3725673.1"/>
    </source>
</evidence>
<dbReference type="RefSeq" id="WP_344694856.1">
    <property type="nucleotide sequence ID" value="NZ_BAABBF010000020.1"/>
</dbReference>
<name>A0ABP7EVB6_9SPHN</name>
<protein>
    <submittedName>
        <fullName evidence="1">Uncharacterized protein</fullName>
    </submittedName>
</protein>
<dbReference type="Proteomes" id="UP001500523">
    <property type="component" value="Unassembled WGS sequence"/>
</dbReference>
<reference evidence="2" key="1">
    <citation type="journal article" date="2019" name="Int. J. Syst. Evol. Microbiol.">
        <title>The Global Catalogue of Microorganisms (GCM) 10K type strain sequencing project: providing services to taxonomists for standard genome sequencing and annotation.</title>
        <authorList>
            <consortium name="The Broad Institute Genomics Platform"/>
            <consortium name="The Broad Institute Genome Sequencing Center for Infectious Disease"/>
            <person name="Wu L."/>
            <person name="Ma J."/>
        </authorList>
    </citation>
    <scope>NUCLEOTIDE SEQUENCE [LARGE SCALE GENOMIC DNA]</scope>
    <source>
        <strain evidence="2">JCM 17498</strain>
    </source>
</reference>
<accession>A0ABP7EVB6</accession>
<dbReference type="EMBL" id="BAABBF010000020">
    <property type="protein sequence ID" value="GAA3725673.1"/>
    <property type="molecule type" value="Genomic_DNA"/>
</dbReference>
<gene>
    <name evidence="1" type="ORF">GCM10022268_36750</name>
</gene>
<keyword evidence="2" id="KW-1185">Reference proteome</keyword>
<comment type="caution">
    <text evidence="1">The sequence shown here is derived from an EMBL/GenBank/DDBJ whole genome shotgun (WGS) entry which is preliminary data.</text>
</comment>
<proteinExistence type="predicted"/>